<dbReference type="InterPro" id="IPR015943">
    <property type="entry name" value="WD40/YVTN_repeat-like_dom_sf"/>
</dbReference>
<dbReference type="Proteomes" id="UP000183015">
    <property type="component" value="Unassembled WGS sequence"/>
</dbReference>
<evidence type="ECO:0000313" key="9">
    <source>
        <dbReference type="Proteomes" id="UP000183015"/>
    </source>
</evidence>
<dbReference type="SUPFAM" id="SSF50998">
    <property type="entry name" value="Quinoprotein alcohol dehydrogenase-like"/>
    <property type="match status" value="1"/>
</dbReference>
<sequence length="703" mass="73185">MAEERPEIGAFRIDRRIGSGGMGVVYLAESPTGRRVALKVVRPEYAADEAFRARFAREVAAARAVSGAFTASVVDADAEAETPWLATEFIDAPTLAEVVKRDGPLRADQLWSLAYGLAEALRDIHRVGVVHRDLKPSNVLMAPDGPKVIDFGISRGMQSSHLTTTGKMIGTPPYMAPEQFQAPGTAGPAADVFALGAVLAFAGTGVGPFDSDSPYVVAYKVVHREPDLDALPQSVRDLAALCLAKDPARRPDAGRILAVLGSPEPRGDLTVPAQQPWRRRPSRRQWLGAGVAVALLAAAATGGVLMLDRPSARSAAQGAGPTGGAKGGASGPFVEPTPGAGRLGWARWETPIPGGSAGSESRTMTCVAVPEDGVICHAEGQVLRLDARTGRLLWVKTVPRPLDPGRGDDIAVAGDVVVTVSLSSVGVVEEMTGLDALSGSVRWHRTVHTPALDLFQVEGGPAGLPVVVVDTRAVRGVDPRTGRERWEVPAAGIAANPVAVTDTTVVALQFDPQRNVGGSEGIDRATGRIVWRSQHYLRAAQDLLVDASHPSEMFVSGLGSDGVTVGGTLLDVGTGRTTAVSFAEHVRGPMAVGDGMVVAARDDGVLVAFREDTGRVAWRQRLPGGASSVLAFVGGPFCGVLVDSRVYCVDAATGRLLWVGAARQAADLGVGGDPLQIAPARVGSLWVAGTLRGTVVALAPPSD</sequence>
<keyword evidence="3 8" id="KW-0418">Kinase</keyword>
<dbReference type="PROSITE" id="PS50011">
    <property type="entry name" value="PROTEIN_KINASE_DOM"/>
    <property type="match status" value="1"/>
</dbReference>
<dbReference type="EMBL" id="FOAZ01000012">
    <property type="protein sequence ID" value="SEL72608.1"/>
    <property type="molecule type" value="Genomic_DNA"/>
</dbReference>
<name>A0A1H7SJG8_STRJI</name>
<evidence type="ECO:0000256" key="6">
    <source>
        <dbReference type="SAM" id="MobiDB-lite"/>
    </source>
</evidence>
<evidence type="ECO:0000256" key="2">
    <source>
        <dbReference type="ARBA" id="ARBA00022741"/>
    </source>
</evidence>
<dbReference type="SUPFAM" id="SSF56112">
    <property type="entry name" value="Protein kinase-like (PK-like)"/>
    <property type="match status" value="1"/>
</dbReference>
<dbReference type="InterPro" id="IPR002372">
    <property type="entry name" value="PQQ_rpt_dom"/>
</dbReference>
<dbReference type="PROSITE" id="PS00108">
    <property type="entry name" value="PROTEIN_KINASE_ST"/>
    <property type="match status" value="1"/>
</dbReference>
<keyword evidence="1" id="KW-0808">Transferase</keyword>
<keyword evidence="4 5" id="KW-0067">ATP-binding</keyword>
<dbReference type="InterPro" id="IPR011009">
    <property type="entry name" value="Kinase-like_dom_sf"/>
</dbReference>
<dbReference type="InterPro" id="IPR018391">
    <property type="entry name" value="PQQ_b-propeller_rpt"/>
</dbReference>
<keyword evidence="2 5" id="KW-0547">Nucleotide-binding</keyword>
<evidence type="ECO:0000256" key="3">
    <source>
        <dbReference type="ARBA" id="ARBA00022777"/>
    </source>
</evidence>
<evidence type="ECO:0000256" key="5">
    <source>
        <dbReference type="PROSITE-ProRule" id="PRU10141"/>
    </source>
</evidence>
<proteinExistence type="predicted"/>
<feature type="compositionally biased region" description="Gly residues" evidence="6">
    <location>
        <begin position="320"/>
        <end position="330"/>
    </location>
</feature>
<keyword evidence="9" id="KW-1185">Reference proteome</keyword>
<dbReference type="InterPro" id="IPR017441">
    <property type="entry name" value="Protein_kinase_ATP_BS"/>
</dbReference>
<dbReference type="PANTHER" id="PTHR43289:SF34">
    <property type="entry name" value="SERINE_THREONINE-PROTEIN KINASE YBDM-RELATED"/>
    <property type="match status" value="1"/>
</dbReference>
<organism evidence="8 9">
    <name type="scientific">Streptacidiphilus jiangxiensis</name>
    <dbReference type="NCBI Taxonomy" id="235985"/>
    <lineage>
        <taxon>Bacteria</taxon>
        <taxon>Bacillati</taxon>
        <taxon>Actinomycetota</taxon>
        <taxon>Actinomycetes</taxon>
        <taxon>Kitasatosporales</taxon>
        <taxon>Streptomycetaceae</taxon>
        <taxon>Streptacidiphilus</taxon>
    </lineage>
</organism>
<dbReference type="InterPro" id="IPR011047">
    <property type="entry name" value="Quinoprotein_ADH-like_sf"/>
</dbReference>
<dbReference type="SMART" id="SM00564">
    <property type="entry name" value="PQQ"/>
    <property type="match status" value="3"/>
</dbReference>
<dbReference type="InterPro" id="IPR008271">
    <property type="entry name" value="Ser/Thr_kinase_AS"/>
</dbReference>
<dbReference type="eggNOG" id="COG0515">
    <property type="taxonomic scope" value="Bacteria"/>
</dbReference>
<dbReference type="AlphaFoldDB" id="A0A1H7SJG8"/>
<keyword evidence="8" id="KW-0723">Serine/threonine-protein kinase</keyword>
<feature type="binding site" evidence="5">
    <location>
        <position position="39"/>
    </location>
    <ligand>
        <name>ATP</name>
        <dbReference type="ChEBI" id="CHEBI:30616"/>
    </ligand>
</feature>
<accession>A0A1H7SJG8</accession>
<dbReference type="SMART" id="SM00220">
    <property type="entry name" value="S_TKc"/>
    <property type="match status" value="1"/>
</dbReference>
<gene>
    <name evidence="8" type="ORF">SAMN05414137_11243</name>
</gene>
<evidence type="ECO:0000256" key="4">
    <source>
        <dbReference type="ARBA" id="ARBA00022840"/>
    </source>
</evidence>
<dbReference type="InterPro" id="IPR000719">
    <property type="entry name" value="Prot_kinase_dom"/>
</dbReference>
<protein>
    <submittedName>
        <fullName evidence="8">Serine/threonine protein kinase</fullName>
    </submittedName>
</protein>
<dbReference type="Gene3D" id="3.30.200.20">
    <property type="entry name" value="Phosphorylase Kinase, domain 1"/>
    <property type="match status" value="1"/>
</dbReference>
<reference evidence="9" key="1">
    <citation type="submission" date="2016-10" db="EMBL/GenBank/DDBJ databases">
        <authorList>
            <person name="Varghese N."/>
        </authorList>
    </citation>
    <scope>NUCLEOTIDE SEQUENCE [LARGE SCALE GENOMIC DNA]</scope>
    <source>
        <strain evidence="9">DSM 45096 / BCRC 16803 / CGMCC 4.1857 / CIP 109030 / JCM 12277 / KCTC 19219 / NBRC 100920 / 33214</strain>
    </source>
</reference>
<dbReference type="GO" id="GO:0004674">
    <property type="term" value="F:protein serine/threonine kinase activity"/>
    <property type="evidence" value="ECO:0007669"/>
    <property type="project" value="UniProtKB-KW"/>
</dbReference>
<dbReference type="Pfam" id="PF00069">
    <property type="entry name" value="Pkinase"/>
    <property type="match status" value="1"/>
</dbReference>
<feature type="domain" description="Protein kinase" evidence="7">
    <location>
        <begin position="11"/>
        <end position="278"/>
    </location>
</feature>
<dbReference type="Gene3D" id="2.130.10.10">
    <property type="entry name" value="YVTN repeat-like/Quinoprotein amine dehydrogenase"/>
    <property type="match status" value="2"/>
</dbReference>
<dbReference type="PANTHER" id="PTHR43289">
    <property type="entry name" value="MITOGEN-ACTIVATED PROTEIN KINASE KINASE KINASE 20-RELATED"/>
    <property type="match status" value="1"/>
</dbReference>
<dbReference type="CDD" id="cd14014">
    <property type="entry name" value="STKc_PknB_like"/>
    <property type="match status" value="1"/>
</dbReference>
<dbReference type="Gene3D" id="1.10.510.10">
    <property type="entry name" value="Transferase(Phosphotransferase) domain 1"/>
    <property type="match status" value="1"/>
</dbReference>
<dbReference type="GO" id="GO:0005524">
    <property type="term" value="F:ATP binding"/>
    <property type="evidence" value="ECO:0007669"/>
    <property type="project" value="UniProtKB-UniRule"/>
</dbReference>
<evidence type="ECO:0000256" key="1">
    <source>
        <dbReference type="ARBA" id="ARBA00022679"/>
    </source>
</evidence>
<dbReference type="Pfam" id="PF13360">
    <property type="entry name" value="PQQ_2"/>
    <property type="match status" value="2"/>
</dbReference>
<evidence type="ECO:0000313" key="8">
    <source>
        <dbReference type="EMBL" id="SEL72608.1"/>
    </source>
</evidence>
<evidence type="ECO:0000259" key="7">
    <source>
        <dbReference type="PROSITE" id="PS50011"/>
    </source>
</evidence>
<dbReference type="STRING" id="235985.SAMN05414137_11243"/>
<dbReference type="PROSITE" id="PS00107">
    <property type="entry name" value="PROTEIN_KINASE_ATP"/>
    <property type="match status" value="1"/>
</dbReference>
<feature type="region of interest" description="Disordered" evidence="6">
    <location>
        <begin position="314"/>
        <end position="361"/>
    </location>
</feature>